<dbReference type="GO" id="GO:0019843">
    <property type="term" value="F:rRNA binding"/>
    <property type="evidence" value="ECO:0007669"/>
    <property type="project" value="UniProtKB-UniRule"/>
</dbReference>
<name>A0A1H3DE71_9BACT</name>
<dbReference type="NCBIfam" id="TIGR01029">
    <property type="entry name" value="rpsG_bact"/>
    <property type="match status" value="1"/>
</dbReference>
<evidence type="ECO:0000256" key="1">
    <source>
        <dbReference type="ARBA" id="ARBA00007151"/>
    </source>
</evidence>
<dbReference type="EMBL" id="FNPD01000001">
    <property type="protein sequence ID" value="SDX64725.1"/>
    <property type="molecule type" value="Genomic_DNA"/>
</dbReference>
<keyword evidence="4 7" id="KW-0689">Ribosomal protein</keyword>
<evidence type="ECO:0000256" key="6">
    <source>
        <dbReference type="ARBA" id="ARBA00044531"/>
    </source>
</evidence>
<evidence type="ECO:0000259" key="8">
    <source>
        <dbReference type="Pfam" id="PF00177"/>
    </source>
</evidence>
<evidence type="ECO:0000256" key="7">
    <source>
        <dbReference type="HAMAP-Rule" id="MF_00480"/>
    </source>
</evidence>
<keyword evidence="10" id="KW-1185">Reference proteome</keyword>
<evidence type="ECO:0000313" key="9">
    <source>
        <dbReference type="EMBL" id="SDX64725.1"/>
    </source>
</evidence>
<dbReference type="GO" id="GO:0003735">
    <property type="term" value="F:structural constituent of ribosome"/>
    <property type="evidence" value="ECO:0007669"/>
    <property type="project" value="InterPro"/>
</dbReference>
<keyword evidence="2 7" id="KW-0699">rRNA-binding</keyword>
<dbReference type="HAMAP" id="MF_00480_B">
    <property type="entry name" value="Ribosomal_uS7_B"/>
    <property type="match status" value="1"/>
</dbReference>
<organism evidence="9 10">
    <name type="scientific">Acetomicrobium thermoterrenum DSM 13490</name>
    <dbReference type="NCBI Taxonomy" id="1120987"/>
    <lineage>
        <taxon>Bacteria</taxon>
        <taxon>Thermotogati</taxon>
        <taxon>Synergistota</taxon>
        <taxon>Synergistia</taxon>
        <taxon>Synergistales</taxon>
        <taxon>Acetomicrobiaceae</taxon>
        <taxon>Acetomicrobium</taxon>
    </lineage>
</organism>
<keyword evidence="7" id="KW-0820">tRNA-binding</keyword>
<dbReference type="Gene3D" id="1.10.455.10">
    <property type="entry name" value="Ribosomal protein S7 domain"/>
    <property type="match status" value="1"/>
</dbReference>
<protein>
    <recommendedName>
        <fullName evidence="6 7">Small ribosomal subunit protein uS7</fullName>
    </recommendedName>
</protein>
<dbReference type="InterPro" id="IPR023798">
    <property type="entry name" value="Ribosomal_uS7_dom"/>
</dbReference>
<proteinExistence type="inferred from homology"/>
<evidence type="ECO:0000256" key="4">
    <source>
        <dbReference type="ARBA" id="ARBA00022980"/>
    </source>
</evidence>
<keyword evidence="3 7" id="KW-0694">RNA-binding</keyword>
<dbReference type="AlphaFoldDB" id="A0A1H3DE71"/>
<evidence type="ECO:0000256" key="5">
    <source>
        <dbReference type="ARBA" id="ARBA00023274"/>
    </source>
</evidence>
<dbReference type="Pfam" id="PF00177">
    <property type="entry name" value="Ribosomal_S7"/>
    <property type="match status" value="1"/>
</dbReference>
<keyword evidence="5 7" id="KW-0687">Ribonucleoprotein</keyword>
<dbReference type="CDD" id="cd14869">
    <property type="entry name" value="uS7_Bacteria"/>
    <property type="match status" value="1"/>
</dbReference>
<dbReference type="FunFam" id="1.10.455.10:FF:000001">
    <property type="entry name" value="30S ribosomal protein S7"/>
    <property type="match status" value="1"/>
</dbReference>
<evidence type="ECO:0000313" key="10">
    <source>
        <dbReference type="Proteomes" id="UP000199266"/>
    </source>
</evidence>
<dbReference type="InterPro" id="IPR000235">
    <property type="entry name" value="Ribosomal_uS7"/>
</dbReference>
<dbReference type="PIRSF" id="PIRSF002122">
    <property type="entry name" value="RPS7p_RPS7a_RPS5e_RPS7o"/>
    <property type="match status" value="1"/>
</dbReference>
<dbReference type="PANTHER" id="PTHR11205">
    <property type="entry name" value="RIBOSOMAL PROTEIN S7"/>
    <property type="match status" value="1"/>
</dbReference>
<gene>
    <name evidence="7" type="primary">rpsG</name>
    <name evidence="9" type="ORF">SAMN03080603_00086</name>
</gene>
<comment type="function">
    <text evidence="7">One of the primary rRNA binding proteins, it binds directly to 16S rRNA where it nucleates assembly of the head domain of the 30S subunit. Is located at the subunit interface close to the decoding center, probably blocks exit of the E-site tRNA.</text>
</comment>
<accession>A0A1H3DE71</accession>
<evidence type="ECO:0000256" key="2">
    <source>
        <dbReference type="ARBA" id="ARBA00022730"/>
    </source>
</evidence>
<comment type="subunit">
    <text evidence="7">Part of the 30S ribosomal subunit. Contacts proteins S9 and S11.</text>
</comment>
<dbReference type="Proteomes" id="UP000199266">
    <property type="component" value="Unassembled WGS sequence"/>
</dbReference>
<feature type="domain" description="Small ribosomal subunit protein uS7" evidence="8">
    <location>
        <begin position="2"/>
        <end position="149"/>
    </location>
</feature>
<dbReference type="GO" id="GO:0000049">
    <property type="term" value="F:tRNA binding"/>
    <property type="evidence" value="ECO:0007669"/>
    <property type="project" value="UniProtKB-UniRule"/>
</dbReference>
<dbReference type="SUPFAM" id="SSF47973">
    <property type="entry name" value="Ribosomal protein S7"/>
    <property type="match status" value="1"/>
</dbReference>
<comment type="similarity">
    <text evidence="1 7">Belongs to the universal ribosomal protein uS7 family.</text>
</comment>
<dbReference type="GO" id="GO:0015935">
    <property type="term" value="C:small ribosomal subunit"/>
    <property type="evidence" value="ECO:0007669"/>
    <property type="project" value="InterPro"/>
</dbReference>
<evidence type="ECO:0000256" key="3">
    <source>
        <dbReference type="ARBA" id="ARBA00022884"/>
    </source>
</evidence>
<dbReference type="InterPro" id="IPR036823">
    <property type="entry name" value="Ribosomal_uS7_dom_sf"/>
</dbReference>
<reference evidence="10" key="1">
    <citation type="submission" date="2016-10" db="EMBL/GenBank/DDBJ databases">
        <authorList>
            <person name="Varghese N."/>
            <person name="Submissions S."/>
        </authorList>
    </citation>
    <scope>NUCLEOTIDE SEQUENCE [LARGE SCALE GENOMIC DNA]</scope>
    <source>
        <strain evidence="10">DSM 13490</strain>
    </source>
</reference>
<sequence length="156" mass="17831">MPRKGHVTKRKVYPDPLYKNEAIAKFIHCVMYDGKKSIAERIVYGALEVAAKRLNVSPDEVFDKALENVKPLIEVRPRRVGGATYQVPVEVDPARAQALAIRWIINSARSRKGIPMIERLAREFVDAYKGEGSAVKKREDTHRMAEANRAFAHYRW</sequence>
<dbReference type="RefSeq" id="WP_091459798.1">
    <property type="nucleotide sequence ID" value="NZ_FNPD01000001.1"/>
</dbReference>
<dbReference type="GO" id="GO:0006412">
    <property type="term" value="P:translation"/>
    <property type="evidence" value="ECO:0007669"/>
    <property type="project" value="UniProtKB-UniRule"/>
</dbReference>
<dbReference type="InterPro" id="IPR005717">
    <property type="entry name" value="Ribosomal_uS7_bac/org-type"/>
</dbReference>